<dbReference type="OrthoDB" id="3513679at2759"/>
<dbReference type="VEuPathDB" id="FungiDB:A9K55_008438"/>
<sequence length="286" mass="32110">MSLGDRDSNPPMAKVNSPSTEDILHNLRAAQEANHLESLYCDSGWYGAVHGPEKLVNLDSLSDLHIERANSACNRTAPVFLVPDSWMHSLNSAILLEELLCYTHKRWFRPYESHIDRGQFLTKVYTVSESQVPPTEACSQEMADCIKTWSANLCARVAFTKSTDLYFEERMAGERLYHMRPLFQAVAVAIRYSSFKVTVTDISKIPVLIVRTGVEDGLSAPVDLEQVPESDRRAIVADSQGHLPVVEVTLDVSITFLMVLEKREEADGPITRDVIPSTRDYARNAR</sequence>
<dbReference type="EMBL" id="CP023324">
    <property type="protein sequence ID" value="ATY63176.1"/>
    <property type="molecule type" value="Genomic_DNA"/>
</dbReference>
<organism evidence="1 2">
    <name type="scientific">Cordyceps militaris</name>
    <name type="common">Caterpillar fungus</name>
    <name type="synonym">Clavaria militaris</name>
    <dbReference type="NCBI Taxonomy" id="73501"/>
    <lineage>
        <taxon>Eukaryota</taxon>
        <taxon>Fungi</taxon>
        <taxon>Dikarya</taxon>
        <taxon>Ascomycota</taxon>
        <taxon>Pezizomycotina</taxon>
        <taxon>Sordariomycetes</taxon>
        <taxon>Hypocreomycetidae</taxon>
        <taxon>Hypocreales</taxon>
        <taxon>Cordycipitaceae</taxon>
        <taxon>Cordyceps</taxon>
    </lineage>
</organism>
<dbReference type="AlphaFoldDB" id="A0A2H4SJ83"/>
<evidence type="ECO:0000313" key="2">
    <source>
        <dbReference type="Proteomes" id="UP000323067"/>
    </source>
</evidence>
<name>A0A2H4SJ83_CORMI</name>
<proteinExistence type="predicted"/>
<gene>
    <name evidence="1" type="ORF">A9K55_008438</name>
</gene>
<accession>A0A2H4SJ83</accession>
<evidence type="ECO:0000313" key="1">
    <source>
        <dbReference type="EMBL" id="ATY63176.1"/>
    </source>
</evidence>
<dbReference type="Proteomes" id="UP000323067">
    <property type="component" value="Chromosome vii"/>
</dbReference>
<reference evidence="1 2" key="1">
    <citation type="journal article" date="2017" name="BMC Genomics">
        <title>Chromosome level assembly and secondary metabolite potential of the parasitic fungus Cordyceps militaris.</title>
        <authorList>
            <person name="Kramer G.J."/>
            <person name="Nodwell J.R."/>
        </authorList>
    </citation>
    <scope>NUCLEOTIDE SEQUENCE [LARGE SCALE GENOMIC DNA]</scope>
    <source>
        <strain evidence="1 2">ATCC 34164</strain>
    </source>
</reference>
<protein>
    <submittedName>
        <fullName evidence="1">Uncharacterized protein</fullName>
    </submittedName>
</protein>